<reference evidence="2" key="1">
    <citation type="submission" date="2017-11" db="EMBL/GenBank/DDBJ databases">
        <authorList>
            <person name="Lima N.C."/>
            <person name="Parody-Merino A.M."/>
            <person name="Battley P.F."/>
            <person name="Fidler A.E."/>
            <person name="Prosdocimi F."/>
        </authorList>
    </citation>
    <scope>NUCLEOTIDE SEQUENCE [LARGE SCALE GENOMIC DNA]</scope>
</reference>
<protein>
    <submittedName>
        <fullName evidence="1">Rna-directed dna polymerase from mobile element jockey-like</fullName>
    </submittedName>
</protein>
<organism evidence="1 2">
    <name type="scientific">Limosa lapponica baueri</name>
    <dbReference type="NCBI Taxonomy" id="1758121"/>
    <lineage>
        <taxon>Eukaryota</taxon>
        <taxon>Metazoa</taxon>
        <taxon>Chordata</taxon>
        <taxon>Craniata</taxon>
        <taxon>Vertebrata</taxon>
        <taxon>Euteleostomi</taxon>
        <taxon>Archelosauria</taxon>
        <taxon>Archosauria</taxon>
        <taxon>Dinosauria</taxon>
        <taxon>Saurischia</taxon>
        <taxon>Theropoda</taxon>
        <taxon>Coelurosauria</taxon>
        <taxon>Aves</taxon>
        <taxon>Neognathae</taxon>
        <taxon>Neoaves</taxon>
        <taxon>Charadriiformes</taxon>
        <taxon>Scolopacidae</taxon>
        <taxon>Limosa</taxon>
    </lineage>
</organism>
<dbReference type="EMBL" id="KZ506681">
    <property type="protein sequence ID" value="PKU38679.1"/>
    <property type="molecule type" value="Genomic_DNA"/>
</dbReference>
<dbReference type="AlphaFoldDB" id="A0A2I0TY33"/>
<reference evidence="2" key="2">
    <citation type="submission" date="2017-12" db="EMBL/GenBank/DDBJ databases">
        <title>Genome sequence of the Bar-tailed Godwit (Limosa lapponica baueri).</title>
        <authorList>
            <person name="Lima N.C.B."/>
            <person name="Parody-Merino A.M."/>
            <person name="Battley P.F."/>
            <person name="Fidler A.E."/>
            <person name="Prosdocimi F."/>
        </authorList>
    </citation>
    <scope>NUCLEOTIDE SEQUENCE [LARGE SCALE GENOMIC DNA]</scope>
</reference>
<accession>A0A2I0TY33</accession>
<dbReference type="Proteomes" id="UP000233556">
    <property type="component" value="Unassembled WGS sequence"/>
</dbReference>
<proteinExistence type="predicted"/>
<dbReference type="OrthoDB" id="416454at2759"/>
<evidence type="ECO:0000313" key="2">
    <source>
        <dbReference type="Proteomes" id="UP000233556"/>
    </source>
</evidence>
<keyword evidence="1" id="KW-0808">Transferase</keyword>
<evidence type="ECO:0000313" key="1">
    <source>
        <dbReference type="EMBL" id="PKU38679.1"/>
    </source>
</evidence>
<keyword evidence="2" id="KW-1185">Reference proteome</keyword>
<sequence>MSKCKPVTSGIPQGSALGPVPFNIFVGNMDVGIECTLSKFANGTKLCGAINTLEGRDGIQRNLDRLERHHREESGFILLTPALQILISIDEVPSQSSLLQAKQTQVSQPFLIREVLQLLDHLCSPLLDSFQ</sequence>
<name>A0A2I0TY33_LIMLA</name>
<dbReference type="PANTHER" id="PTHR33332">
    <property type="entry name" value="REVERSE TRANSCRIPTASE DOMAIN-CONTAINING PROTEIN"/>
    <property type="match status" value="1"/>
</dbReference>
<keyword evidence="1" id="KW-0695">RNA-directed DNA polymerase</keyword>
<dbReference type="GO" id="GO:0003964">
    <property type="term" value="F:RNA-directed DNA polymerase activity"/>
    <property type="evidence" value="ECO:0007669"/>
    <property type="project" value="UniProtKB-KW"/>
</dbReference>
<keyword evidence="1" id="KW-0548">Nucleotidyltransferase</keyword>
<gene>
    <name evidence="1" type="ORF">llap_11015</name>
</gene>